<evidence type="ECO:0000313" key="2">
    <source>
        <dbReference type="Proteomes" id="UP000784294"/>
    </source>
</evidence>
<protein>
    <recommendedName>
        <fullName evidence="3">UspA domain-containing protein</fullName>
    </recommendedName>
</protein>
<name>A0A448XQW8_9PLAT</name>
<proteinExistence type="predicted"/>
<dbReference type="AlphaFoldDB" id="A0A448XQW8"/>
<comment type="caution">
    <text evidence="1">The sequence shown here is derived from an EMBL/GenBank/DDBJ whole genome shotgun (WGS) entry which is preliminary data.</text>
</comment>
<gene>
    <name evidence="1" type="ORF">PXEA_LOCUS36071</name>
</gene>
<dbReference type="EMBL" id="CAAALY010275544">
    <property type="protein sequence ID" value="VEL42631.1"/>
    <property type="molecule type" value="Genomic_DNA"/>
</dbReference>
<dbReference type="Proteomes" id="UP000784294">
    <property type="component" value="Unassembled WGS sequence"/>
</dbReference>
<dbReference type="OrthoDB" id="6493944at2759"/>
<reference evidence="1" key="1">
    <citation type="submission" date="2018-11" db="EMBL/GenBank/DDBJ databases">
        <authorList>
            <consortium name="Pathogen Informatics"/>
        </authorList>
    </citation>
    <scope>NUCLEOTIDE SEQUENCE</scope>
</reference>
<dbReference type="PANTHER" id="PTHR36300:SF1">
    <property type="entry name" value="RAW, ISOFORM A"/>
    <property type="match status" value="1"/>
</dbReference>
<organism evidence="1 2">
    <name type="scientific">Protopolystoma xenopodis</name>
    <dbReference type="NCBI Taxonomy" id="117903"/>
    <lineage>
        <taxon>Eukaryota</taxon>
        <taxon>Metazoa</taxon>
        <taxon>Spiralia</taxon>
        <taxon>Lophotrochozoa</taxon>
        <taxon>Platyhelminthes</taxon>
        <taxon>Monogenea</taxon>
        <taxon>Polyopisthocotylea</taxon>
        <taxon>Polystomatidea</taxon>
        <taxon>Polystomatidae</taxon>
        <taxon>Protopolystoma</taxon>
    </lineage>
</organism>
<sequence length="50" mass="5307">MVSIERNAKANSRVLLFVIDPSKSRGLASIIEAAFLAGRGANLVLVVPNK</sequence>
<dbReference type="PANTHER" id="PTHR36300">
    <property type="entry name" value="RAW, ISOFORM A"/>
    <property type="match status" value="1"/>
</dbReference>
<accession>A0A448XQW8</accession>
<keyword evidence="2" id="KW-1185">Reference proteome</keyword>
<evidence type="ECO:0000313" key="1">
    <source>
        <dbReference type="EMBL" id="VEL42631.1"/>
    </source>
</evidence>
<dbReference type="GO" id="GO:0005886">
    <property type="term" value="C:plasma membrane"/>
    <property type="evidence" value="ECO:0007669"/>
    <property type="project" value="TreeGrafter"/>
</dbReference>
<evidence type="ECO:0008006" key="3">
    <source>
        <dbReference type="Google" id="ProtNLM"/>
    </source>
</evidence>